<reference evidence="1 2" key="1">
    <citation type="submission" date="2017-12" db="EMBL/GenBank/DDBJ databases">
        <title>Bifidobacterium longum APC/DPC strains.</title>
        <authorList>
            <person name="Arboleya S."/>
        </authorList>
    </citation>
    <scope>NUCLEOTIDE SEQUENCE [LARGE SCALE GENOMIC DNA]</scope>
    <source>
        <strain evidence="1 2">APC1461</strain>
    </source>
</reference>
<evidence type="ECO:0000313" key="2">
    <source>
        <dbReference type="Proteomes" id="UP000232928"/>
    </source>
</evidence>
<comment type="caution">
    <text evidence="1">The sequence shown here is derived from an EMBL/GenBank/DDBJ whole genome shotgun (WGS) entry which is preliminary data.</text>
</comment>
<gene>
    <name evidence="1" type="ORF">APC1461_0583</name>
</gene>
<protein>
    <submittedName>
        <fullName evidence="1">Uncharacterized protein</fullName>
    </submittedName>
</protein>
<dbReference type="EMBL" id="PJEG01000010">
    <property type="protein sequence ID" value="PKD15154.1"/>
    <property type="molecule type" value="Genomic_DNA"/>
</dbReference>
<organism evidence="1 2">
    <name type="scientific">Bifidobacterium longum</name>
    <dbReference type="NCBI Taxonomy" id="216816"/>
    <lineage>
        <taxon>Bacteria</taxon>
        <taxon>Bacillati</taxon>
        <taxon>Actinomycetota</taxon>
        <taxon>Actinomycetes</taxon>
        <taxon>Bifidobacteriales</taxon>
        <taxon>Bifidobacteriaceae</taxon>
        <taxon>Bifidobacterium</taxon>
    </lineage>
</organism>
<sequence length="238" mass="26723">MNSPIQWFLLLWCGRRTATTLFNAPVRRPPVDGTRRIGKDSPVHRPDGLRPSRRRIAARDQRFEGYPNTLACHIRRAAGTHEYLYYDSAGQRRAGPRLTSLGQSAPCTFPLLLAQQSRECVAQHTHTRPPNAIFPGMRRKKANATQQVPPRRLCHTGAPPRRLHYVSFHHMPLLCYLFPAHPRALPYPMGTSSDPASLPYHLAAFCITNYSKTALAKRPIHQSGVSGSGYVMRGRKSG</sequence>
<name>A0A2N0TK85_BIFLN</name>
<dbReference type="AlphaFoldDB" id="A0A2N0TK85"/>
<proteinExistence type="predicted"/>
<accession>A0A2N0TK85</accession>
<evidence type="ECO:0000313" key="1">
    <source>
        <dbReference type="EMBL" id="PKD15154.1"/>
    </source>
</evidence>
<dbReference type="Proteomes" id="UP000232928">
    <property type="component" value="Unassembled WGS sequence"/>
</dbReference>